<keyword evidence="5 7" id="KW-0472">Membrane</keyword>
<feature type="transmembrane region" description="Helical" evidence="7">
    <location>
        <begin position="53"/>
        <end position="70"/>
    </location>
</feature>
<comment type="subcellular location">
    <subcellularLocation>
        <location evidence="1">Membrane</location>
        <topology evidence="1">Multi-pass membrane protein</topology>
    </subcellularLocation>
</comment>
<dbReference type="RefSeq" id="WP_067028618.1">
    <property type="nucleotide sequence ID" value="NZ_CP038256.1"/>
</dbReference>
<keyword evidence="2 7" id="KW-0812">Transmembrane</keyword>
<organism evidence="8 9">
    <name type="scientific">Microbacterium sediminis</name>
    <dbReference type="NCBI Taxonomy" id="904291"/>
    <lineage>
        <taxon>Bacteria</taxon>
        <taxon>Bacillati</taxon>
        <taxon>Actinomycetota</taxon>
        <taxon>Actinomycetes</taxon>
        <taxon>Micrococcales</taxon>
        <taxon>Microbacteriaceae</taxon>
        <taxon>Microbacterium</taxon>
    </lineage>
</organism>
<evidence type="ECO:0000256" key="6">
    <source>
        <dbReference type="SAM" id="MobiDB-lite"/>
    </source>
</evidence>
<dbReference type="OrthoDB" id="3949537at2"/>
<reference evidence="8 9" key="1">
    <citation type="submission" date="2016-05" db="EMBL/GenBank/DDBJ databases">
        <authorList>
            <person name="Lavstsen T."/>
            <person name="Jespersen J.S."/>
        </authorList>
    </citation>
    <scope>NUCLEOTIDE SEQUENCE [LARGE SCALE GENOMIC DNA]</scope>
    <source>
        <strain evidence="8 9">YLB-01</strain>
    </source>
</reference>
<keyword evidence="3" id="KW-0201">Cytochrome c-type biogenesis</keyword>
<evidence type="ECO:0000256" key="4">
    <source>
        <dbReference type="ARBA" id="ARBA00022989"/>
    </source>
</evidence>
<name>A0A1B9NHG1_9MICO</name>
<keyword evidence="4 7" id="KW-1133">Transmembrane helix</keyword>
<dbReference type="AlphaFoldDB" id="A0A1B9NHG1"/>
<evidence type="ECO:0000313" key="8">
    <source>
        <dbReference type="EMBL" id="OCG76038.1"/>
    </source>
</evidence>
<dbReference type="InterPro" id="IPR007816">
    <property type="entry name" value="ResB-like_domain"/>
</dbReference>
<gene>
    <name evidence="8" type="ORF">A7J15_12770</name>
</gene>
<feature type="transmembrane region" description="Helical" evidence="7">
    <location>
        <begin position="490"/>
        <end position="511"/>
    </location>
</feature>
<dbReference type="STRING" id="904291.A7J15_12770"/>
<evidence type="ECO:0000256" key="2">
    <source>
        <dbReference type="ARBA" id="ARBA00022692"/>
    </source>
</evidence>
<dbReference type="PANTHER" id="PTHR31566">
    <property type="entry name" value="CYTOCHROME C BIOGENESIS PROTEIN CCS1, CHLOROPLASTIC"/>
    <property type="match status" value="1"/>
</dbReference>
<evidence type="ECO:0000256" key="5">
    <source>
        <dbReference type="ARBA" id="ARBA00023136"/>
    </source>
</evidence>
<dbReference type="Pfam" id="PF05140">
    <property type="entry name" value="ResB"/>
    <property type="match status" value="1"/>
</dbReference>
<dbReference type="EMBL" id="LXMD01000007">
    <property type="protein sequence ID" value="OCG76038.1"/>
    <property type="molecule type" value="Genomic_DNA"/>
</dbReference>
<proteinExistence type="predicted"/>
<dbReference type="InterPro" id="IPR023494">
    <property type="entry name" value="Cyt_c_bgen_Ccs1/CcsB/ResB"/>
</dbReference>
<evidence type="ECO:0000256" key="3">
    <source>
        <dbReference type="ARBA" id="ARBA00022748"/>
    </source>
</evidence>
<dbReference type="PANTHER" id="PTHR31566:SF0">
    <property type="entry name" value="CYTOCHROME C BIOGENESIS PROTEIN CCS1, CHLOROPLASTIC"/>
    <property type="match status" value="1"/>
</dbReference>
<keyword evidence="9" id="KW-1185">Reference proteome</keyword>
<feature type="transmembrane region" description="Helical" evidence="7">
    <location>
        <begin position="106"/>
        <end position="127"/>
    </location>
</feature>
<dbReference type="GO" id="GO:0017004">
    <property type="term" value="P:cytochrome complex assembly"/>
    <property type="evidence" value="ECO:0007669"/>
    <property type="project" value="UniProtKB-KW"/>
</dbReference>
<feature type="compositionally biased region" description="Basic and acidic residues" evidence="6">
    <location>
        <begin position="15"/>
        <end position="26"/>
    </location>
</feature>
<evidence type="ECO:0000256" key="7">
    <source>
        <dbReference type="SAM" id="Phobius"/>
    </source>
</evidence>
<dbReference type="Proteomes" id="UP000093355">
    <property type="component" value="Unassembled WGS sequence"/>
</dbReference>
<feature type="transmembrane region" description="Helical" evidence="7">
    <location>
        <begin position="210"/>
        <end position="231"/>
    </location>
</feature>
<dbReference type="GO" id="GO:0016020">
    <property type="term" value="C:membrane"/>
    <property type="evidence" value="ECO:0007669"/>
    <property type="project" value="UniProtKB-SubCell"/>
</dbReference>
<evidence type="ECO:0000256" key="1">
    <source>
        <dbReference type="ARBA" id="ARBA00004141"/>
    </source>
</evidence>
<accession>A0A1B9NHG1</accession>
<evidence type="ECO:0000313" key="9">
    <source>
        <dbReference type="Proteomes" id="UP000093355"/>
    </source>
</evidence>
<feature type="region of interest" description="Disordered" evidence="6">
    <location>
        <begin position="1"/>
        <end position="26"/>
    </location>
</feature>
<protein>
    <submittedName>
        <fullName evidence="8">Cytochrome C biogenesis protein</fullName>
    </submittedName>
</protein>
<comment type="caution">
    <text evidence="8">The sequence shown here is derived from an EMBL/GenBank/DDBJ whole genome shotgun (WGS) entry which is preliminary data.</text>
</comment>
<sequence>MSPSRSEPVTTDPARPADHIDRGGDEERIASPTLGVAGWLRWAWRQLTSMRTALVLLLLLAMIAVPGSIFPQRVANPNGVTQFFRDNPDIAPTLDALQLFDLYGSVWFSSVYLLLFVSLIGCVIPRMRHHAKALRSRPPRTPVRLQRLDHHLVDDVHVPAHVEAVTEAPAAITIAERLLRRQGYRTERYDAAGVWSVSAERGYLRETGNLVFHASLVGVLVSVLITGGFAYTGQRVIVEGSTFVNSLSDYSSFTPGRFVDDTALDPYSLTLDRFDVTYELPGTPGAGQAGDFAARLTIRAPGDPDGRKDVVRVNHPIDVAGDRIYLLGNGYAPTITIRNAEGEVVYSESQPFLPQDGMMTSLGILKVPDGLPEQIGLVGFFYPTQGTLPSGAYTSVYPDLVNPVVTFNVFSGSLGIDDGTPRSVYTLDTSGMTQVTGGETGLESIELTPGQTANLPNGWGTITFEDAAGTGDLLSSVKRFVSLQIQRDGGAIWVLAFASIATTGLITALLVPRRRLWVKASLTAPDGAPQLLRLEYAGLARGEDPQLAQVVSRLREEHLAAVTDDPTDPPTDKETL</sequence>